<evidence type="ECO:0000256" key="5">
    <source>
        <dbReference type="ARBA" id="ARBA00022692"/>
    </source>
</evidence>
<accession>A0ABW6UQA6</accession>
<evidence type="ECO:0000313" key="10">
    <source>
        <dbReference type="EMBL" id="MFF4525640.1"/>
    </source>
</evidence>
<evidence type="ECO:0000256" key="9">
    <source>
        <dbReference type="SAM" id="Phobius"/>
    </source>
</evidence>
<evidence type="ECO:0000256" key="2">
    <source>
        <dbReference type="ARBA" id="ARBA00009773"/>
    </source>
</evidence>
<dbReference type="Pfam" id="PF01594">
    <property type="entry name" value="AI-2E_transport"/>
    <property type="match status" value="1"/>
</dbReference>
<feature type="transmembrane region" description="Helical" evidence="9">
    <location>
        <begin position="98"/>
        <end position="117"/>
    </location>
</feature>
<dbReference type="PANTHER" id="PTHR21716">
    <property type="entry name" value="TRANSMEMBRANE PROTEIN"/>
    <property type="match status" value="1"/>
</dbReference>
<feature type="region of interest" description="Disordered" evidence="8">
    <location>
        <begin position="410"/>
        <end position="438"/>
    </location>
</feature>
<feature type="transmembrane region" description="Helical" evidence="9">
    <location>
        <begin position="129"/>
        <end position="154"/>
    </location>
</feature>
<evidence type="ECO:0000256" key="7">
    <source>
        <dbReference type="ARBA" id="ARBA00023136"/>
    </source>
</evidence>
<protein>
    <submittedName>
        <fullName evidence="10">AI-2E family transporter</fullName>
    </submittedName>
</protein>
<feature type="transmembrane region" description="Helical" evidence="9">
    <location>
        <begin position="204"/>
        <end position="229"/>
    </location>
</feature>
<keyword evidence="5 9" id="KW-0812">Transmembrane</keyword>
<feature type="transmembrane region" description="Helical" evidence="9">
    <location>
        <begin position="363"/>
        <end position="394"/>
    </location>
</feature>
<feature type="transmembrane region" description="Helical" evidence="9">
    <location>
        <begin position="264"/>
        <end position="287"/>
    </location>
</feature>
<feature type="compositionally biased region" description="Low complexity" evidence="8">
    <location>
        <begin position="38"/>
        <end position="58"/>
    </location>
</feature>
<evidence type="ECO:0000256" key="8">
    <source>
        <dbReference type="SAM" id="MobiDB-lite"/>
    </source>
</evidence>
<keyword evidence="4" id="KW-1003">Cell membrane</keyword>
<evidence type="ECO:0000256" key="1">
    <source>
        <dbReference type="ARBA" id="ARBA00004651"/>
    </source>
</evidence>
<keyword evidence="6 9" id="KW-1133">Transmembrane helix</keyword>
<feature type="transmembrane region" description="Helical" evidence="9">
    <location>
        <begin position="326"/>
        <end position="343"/>
    </location>
</feature>
<reference evidence="10 11" key="1">
    <citation type="submission" date="2024-10" db="EMBL/GenBank/DDBJ databases">
        <title>The Natural Products Discovery Center: Release of the First 8490 Sequenced Strains for Exploring Actinobacteria Biosynthetic Diversity.</title>
        <authorList>
            <person name="Kalkreuter E."/>
            <person name="Kautsar S.A."/>
            <person name="Yang D."/>
            <person name="Bader C.D."/>
            <person name="Teijaro C.N."/>
            <person name="Fluegel L."/>
            <person name="Davis C.M."/>
            <person name="Simpson J.R."/>
            <person name="Lauterbach L."/>
            <person name="Steele A.D."/>
            <person name="Gui C."/>
            <person name="Meng S."/>
            <person name="Li G."/>
            <person name="Viehrig K."/>
            <person name="Ye F."/>
            <person name="Su P."/>
            <person name="Kiefer A.F."/>
            <person name="Nichols A."/>
            <person name="Cepeda A.J."/>
            <person name="Yan W."/>
            <person name="Fan B."/>
            <person name="Jiang Y."/>
            <person name="Adhikari A."/>
            <person name="Zheng C.-J."/>
            <person name="Schuster L."/>
            <person name="Cowan T.M."/>
            <person name="Smanski M.J."/>
            <person name="Chevrette M.G."/>
            <person name="De Carvalho L.P.S."/>
            <person name="Shen B."/>
        </authorList>
    </citation>
    <scope>NUCLEOTIDE SEQUENCE [LARGE SCALE GENOMIC DNA]</scope>
    <source>
        <strain evidence="10 11">NPDC001390</strain>
    </source>
</reference>
<dbReference type="Proteomes" id="UP001602058">
    <property type="component" value="Unassembled WGS sequence"/>
</dbReference>
<comment type="caution">
    <text evidence="10">The sequence shown here is derived from an EMBL/GenBank/DDBJ whole genome shotgun (WGS) entry which is preliminary data.</text>
</comment>
<feature type="transmembrane region" description="Helical" evidence="9">
    <location>
        <begin position="293"/>
        <end position="319"/>
    </location>
</feature>
<dbReference type="RefSeq" id="WP_387890992.1">
    <property type="nucleotide sequence ID" value="NZ_JBIAWJ010000019.1"/>
</dbReference>
<sequence length="438" mass="44344">MDSGTGVPRRGTRGGRPGRRGGPVRGAPLHRTRTTIRTTGAPLGAPLGTPGAAGPAAAGDHRGFLPGPARRIAGWSALTLLVTGVVSVGVWLCITFQTAVTPVLLALLGTALLGPFYRRLVAMRFSRSLAAGLTCAAVVLVVGGAGYVVVAALIDTGDQIISSLRNAAESLGERFGVAGTSLDDLARNAKSLLSKFGGTAASGVLSGVGVVSEFIAMAVLALLLMFFFLRDSDRAVAALHSLAPRGSGESVEVMARRAFQAIEGFMRGTTLIAFIDGLCIAVGLLILQVPGAVGLGALVFVGAYIPYLGAFLSGAVAILVAFADRGLVTALWALGVVVAVQVLEGNVLQPMIHSRTVQMHPAAILLALTAGASIAGILGMLLSVPLTAAAFGVLSELRARYGDAAGAETAGAADAAPRPPRGAPLSPAAFLPAEVDRP</sequence>
<evidence type="ECO:0000256" key="4">
    <source>
        <dbReference type="ARBA" id="ARBA00022475"/>
    </source>
</evidence>
<comment type="similarity">
    <text evidence="2">Belongs to the autoinducer-2 exporter (AI-2E) (TC 2.A.86) family.</text>
</comment>
<feature type="compositionally biased region" description="Basic residues" evidence="8">
    <location>
        <begin position="10"/>
        <end position="19"/>
    </location>
</feature>
<dbReference type="PANTHER" id="PTHR21716:SF53">
    <property type="entry name" value="PERMEASE PERM-RELATED"/>
    <property type="match status" value="1"/>
</dbReference>
<keyword evidence="7 9" id="KW-0472">Membrane</keyword>
<feature type="region of interest" description="Disordered" evidence="8">
    <location>
        <begin position="1"/>
        <end position="60"/>
    </location>
</feature>
<evidence type="ECO:0000256" key="6">
    <source>
        <dbReference type="ARBA" id="ARBA00022989"/>
    </source>
</evidence>
<keyword evidence="3" id="KW-0813">Transport</keyword>
<name>A0ABW6UQA6_9ACTN</name>
<comment type="subcellular location">
    <subcellularLocation>
        <location evidence="1">Cell membrane</location>
        <topology evidence="1">Multi-pass membrane protein</topology>
    </subcellularLocation>
</comment>
<dbReference type="EMBL" id="JBIAWJ010000019">
    <property type="protein sequence ID" value="MFF4525640.1"/>
    <property type="molecule type" value="Genomic_DNA"/>
</dbReference>
<feature type="transmembrane region" description="Helical" evidence="9">
    <location>
        <begin position="72"/>
        <end position="92"/>
    </location>
</feature>
<evidence type="ECO:0000313" key="11">
    <source>
        <dbReference type="Proteomes" id="UP001602058"/>
    </source>
</evidence>
<proteinExistence type="inferred from homology"/>
<evidence type="ECO:0000256" key="3">
    <source>
        <dbReference type="ARBA" id="ARBA00022448"/>
    </source>
</evidence>
<dbReference type="InterPro" id="IPR002549">
    <property type="entry name" value="AI-2E-like"/>
</dbReference>
<keyword evidence="11" id="KW-1185">Reference proteome</keyword>
<gene>
    <name evidence="10" type="ORF">ACFY1D_30065</name>
</gene>
<organism evidence="10 11">
    <name type="scientific">Streptomyces bluensis</name>
    <dbReference type="NCBI Taxonomy" id="33897"/>
    <lineage>
        <taxon>Bacteria</taxon>
        <taxon>Bacillati</taxon>
        <taxon>Actinomycetota</taxon>
        <taxon>Actinomycetes</taxon>
        <taxon>Kitasatosporales</taxon>
        <taxon>Streptomycetaceae</taxon>
        <taxon>Streptomyces</taxon>
    </lineage>
</organism>